<keyword evidence="2 4" id="KW-0081">Bacteriolytic enzyme</keyword>
<dbReference type="InterPro" id="IPR023347">
    <property type="entry name" value="Lysozyme_dom_sf"/>
</dbReference>
<dbReference type="EMBL" id="SRRZ01000177">
    <property type="protein sequence ID" value="NQE38084.1"/>
    <property type="molecule type" value="Genomic_DNA"/>
</dbReference>
<dbReference type="InterPro" id="IPR051018">
    <property type="entry name" value="Bacteriophage_GH24"/>
</dbReference>
<dbReference type="Pfam" id="PF00959">
    <property type="entry name" value="Phage_lysozyme"/>
    <property type="match status" value="1"/>
</dbReference>
<comment type="similarity">
    <text evidence="4">Belongs to the glycosyl hydrolase 24 family.</text>
</comment>
<evidence type="ECO:0000256" key="3">
    <source>
        <dbReference type="ARBA" id="ARBA00023200"/>
    </source>
</evidence>
<dbReference type="InterPro" id="IPR023346">
    <property type="entry name" value="Lysozyme-like_dom_sf"/>
</dbReference>
<gene>
    <name evidence="5" type="primary">rrrD_2</name>
    <name evidence="5" type="ORF">E5S67_05867</name>
</gene>
<keyword evidence="4 5" id="KW-0326">Glycosidase</keyword>
<dbReference type="PANTHER" id="PTHR38107">
    <property type="match status" value="1"/>
</dbReference>
<dbReference type="PANTHER" id="PTHR38107:SF3">
    <property type="entry name" value="LYSOZYME RRRD-RELATED"/>
    <property type="match status" value="1"/>
</dbReference>
<dbReference type="Gene3D" id="1.10.530.40">
    <property type="match status" value="1"/>
</dbReference>
<evidence type="ECO:0000256" key="2">
    <source>
        <dbReference type="ARBA" id="ARBA00022638"/>
    </source>
</evidence>
<protein>
    <recommendedName>
        <fullName evidence="4">Lysozyme</fullName>
        <ecNumber evidence="4">3.2.1.17</ecNumber>
    </recommendedName>
</protein>
<name>A0ABX2D5Z2_9CYAN</name>
<dbReference type="InterPro" id="IPR002196">
    <property type="entry name" value="Glyco_hydro_24"/>
</dbReference>
<evidence type="ECO:0000256" key="1">
    <source>
        <dbReference type="ARBA" id="ARBA00022529"/>
    </source>
</evidence>
<comment type="caution">
    <text evidence="5">The sequence shown here is derived from an EMBL/GenBank/DDBJ whole genome shotgun (WGS) entry which is preliminary data.</text>
</comment>
<dbReference type="SUPFAM" id="SSF53955">
    <property type="entry name" value="Lysozyme-like"/>
    <property type="match status" value="1"/>
</dbReference>
<keyword evidence="1 4" id="KW-0929">Antimicrobial</keyword>
<evidence type="ECO:0000313" key="6">
    <source>
        <dbReference type="Proteomes" id="UP000702425"/>
    </source>
</evidence>
<accession>A0ABX2D5Z2</accession>
<dbReference type="Proteomes" id="UP000702425">
    <property type="component" value="Unassembled WGS sequence"/>
</dbReference>
<keyword evidence="3" id="KW-1035">Host cytoplasm</keyword>
<comment type="catalytic activity">
    <reaction evidence="4">
        <text>Hydrolysis of (1-&gt;4)-beta-linkages between N-acetylmuramic acid and N-acetyl-D-glucosamine residues in a peptidoglycan and between N-acetyl-D-glucosamine residues in chitodextrins.</text>
        <dbReference type="EC" id="3.2.1.17"/>
    </reaction>
</comment>
<reference evidence="5 6" key="1">
    <citation type="journal article" date="2020" name="Sci. Rep.">
        <title>A novel cyanobacterial geosmin producer, revising GeoA distribution and dispersion patterns in Bacteria.</title>
        <authorList>
            <person name="Churro C."/>
            <person name="Semedo-Aguiar A.P."/>
            <person name="Silva A.D."/>
            <person name="Pereira-Leal J.B."/>
            <person name="Leite R.B."/>
        </authorList>
    </citation>
    <scope>NUCLEOTIDE SEQUENCE [LARGE SCALE GENOMIC DNA]</scope>
    <source>
        <strain evidence="5 6">IPMA8</strain>
    </source>
</reference>
<dbReference type="RefSeq" id="WP_172192608.1">
    <property type="nucleotide sequence ID" value="NZ_CAWPPK010000087.1"/>
</dbReference>
<organism evidence="5 6">
    <name type="scientific">Microcoleus asticus IPMA8</name>
    <dbReference type="NCBI Taxonomy" id="2563858"/>
    <lineage>
        <taxon>Bacteria</taxon>
        <taxon>Bacillati</taxon>
        <taxon>Cyanobacteriota</taxon>
        <taxon>Cyanophyceae</taxon>
        <taxon>Oscillatoriophycideae</taxon>
        <taxon>Oscillatoriales</taxon>
        <taxon>Microcoleaceae</taxon>
        <taxon>Microcoleus</taxon>
        <taxon>Microcoleus asticus</taxon>
    </lineage>
</organism>
<keyword evidence="6" id="KW-1185">Reference proteome</keyword>
<dbReference type="CDD" id="cd00737">
    <property type="entry name" value="lyz_endolysin_autolysin"/>
    <property type="match status" value="1"/>
</dbReference>
<dbReference type="GO" id="GO:0003796">
    <property type="term" value="F:lysozyme activity"/>
    <property type="evidence" value="ECO:0007669"/>
    <property type="project" value="UniProtKB-EC"/>
</dbReference>
<evidence type="ECO:0000313" key="5">
    <source>
        <dbReference type="EMBL" id="NQE38084.1"/>
    </source>
</evidence>
<dbReference type="EC" id="3.2.1.17" evidence="4"/>
<sequence length="193" mass="21305">MPKRSLELFGDGRVYEIKDDLAIKVTETNGQVKALIDALSFSVAKTYHIHPPDEQPPDVVEARGSKHINQEGFKLLTTFEGCELTAYDDGGGVWTIGYGHTGDDVYPELTISQTQAEELLREDLEKFESYVEDAVEVEIDENQFSALVCFCFNVGPGTEGFGGSTLLKLLDISENNQSLCVVKLLDVNVIILN</sequence>
<keyword evidence="4 5" id="KW-0378">Hydrolase</keyword>
<dbReference type="InterPro" id="IPR033907">
    <property type="entry name" value="Endolysin_autolysin"/>
</dbReference>
<evidence type="ECO:0000256" key="4">
    <source>
        <dbReference type="RuleBase" id="RU003788"/>
    </source>
</evidence>
<proteinExistence type="inferred from homology"/>